<comment type="function">
    <text evidence="9">Catalyzes the NADPH-dependent rearrangement and reduction of 1-deoxy-D-xylulose-5-phosphate (DXP) to 2-C-methyl-D-erythritol 4-phosphate (MEP).</text>
</comment>
<dbReference type="PANTHER" id="PTHR30525:SF0">
    <property type="entry name" value="1-DEOXY-D-XYLULOSE 5-PHOSPHATE REDUCTOISOMERASE, CHLOROPLASTIC"/>
    <property type="match status" value="1"/>
</dbReference>
<feature type="binding site" evidence="9">
    <location>
        <position position="157"/>
    </location>
    <ligand>
        <name>1-deoxy-D-xylulose 5-phosphate</name>
        <dbReference type="ChEBI" id="CHEBI:57792"/>
    </ligand>
</feature>
<feature type="binding site" evidence="9">
    <location>
        <position position="157"/>
    </location>
    <ligand>
        <name>Mn(2+)</name>
        <dbReference type="ChEBI" id="CHEBI:29035"/>
    </ligand>
</feature>
<dbReference type="UniPathway" id="UPA00056">
    <property type="reaction ID" value="UER00092"/>
</dbReference>
<feature type="binding site" evidence="9">
    <location>
        <position position="131"/>
    </location>
    <ligand>
        <name>NADPH</name>
        <dbReference type="ChEBI" id="CHEBI:57783"/>
    </ligand>
</feature>
<dbReference type="GO" id="GO:0051484">
    <property type="term" value="P:isopentenyl diphosphate biosynthetic process, methylerythritol 4-phosphate pathway involved in terpenoid biosynthetic process"/>
    <property type="evidence" value="ECO:0007669"/>
    <property type="project" value="UniProtKB-ARBA"/>
</dbReference>
<dbReference type="GO" id="GO:0070402">
    <property type="term" value="F:NADPH binding"/>
    <property type="evidence" value="ECO:0007669"/>
    <property type="project" value="InterPro"/>
</dbReference>
<dbReference type="InterPro" id="IPR036169">
    <property type="entry name" value="DXPR_C_sf"/>
</dbReference>
<dbReference type="EC" id="1.1.1.267" evidence="9"/>
<evidence type="ECO:0000259" key="11">
    <source>
        <dbReference type="Pfam" id="PF08436"/>
    </source>
</evidence>
<dbReference type="FunFam" id="3.40.50.720:FF:000045">
    <property type="entry name" value="1-deoxy-D-xylulose 5-phosphate reductoisomerase"/>
    <property type="match status" value="1"/>
</dbReference>
<keyword evidence="4 9" id="KW-0521">NADP</keyword>
<feature type="binding site" evidence="9">
    <location>
        <position position="251"/>
    </location>
    <ligand>
        <name>1-deoxy-D-xylulose 5-phosphate</name>
        <dbReference type="ChEBI" id="CHEBI:57792"/>
    </ligand>
</feature>
<feature type="domain" description="1-deoxy-D-xylulose 5-phosphate reductoisomerase C-terminal" evidence="11">
    <location>
        <begin position="151"/>
        <end position="262"/>
    </location>
</feature>
<dbReference type="NCBIfam" id="NF003938">
    <property type="entry name" value="PRK05447.1-1"/>
    <property type="match status" value="1"/>
</dbReference>
<accession>A0A450UHZ4</accession>
<evidence type="ECO:0000256" key="9">
    <source>
        <dbReference type="HAMAP-Rule" id="MF_00183"/>
    </source>
</evidence>
<feature type="binding site" evidence="9">
    <location>
        <position position="238"/>
    </location>
    <ligand>
        <name>NADPH</name>
        <dbReference type="ChEBI" id="CHEBI:57783"/>
    </ligand>
</feature>
<keyword evidence="5 9" id="KW-0560">Oxidoreductase</keyword>
<feature type="binding site" evidence="9">
    <location>
        <position position="18"/>
    </location>
    <ligand>
        <name>NADPH</name>
        <dbReference type="ChEBI" id="CHEBI:57783"/>
    </ligand>
</feature>
<feature type="binding site" evidence="9">
    <location>
        <position position="17"/>
    </location>
    <ligand>
        <name>NADPH</name>
        <dbReference type="ChEBI" id="CHEBI:57783"/>
    </ligand>
</feature>
<name>A0A450UHZ4_9GAMM</name>
<evidence type="ECO:0000256" key="7">
    <source>
        <dbReference type="ARBA" id="ARBA00023229"/>
    </source>
</evidence>
<keyword evidence="3 9" id="KW-0479">Metal-binding</keyword>
<keyword evidence="6 9" id="KW-0464">Manganese</keyword>
<evidence type="ECO:0000256" key="3">
    <source>
        <dbReference type="ARBA" id="ARBA00022723"/>
    </source>
</evidence>
<comment type="pathway">
    <text evidence="1 9">Isoprenoid biosynthesis; isopentenyl diphosphate biosynthesis via DXP pathway; isopentenyl diphosphate from 1-deoxy-D-xylulose 5-phosphate: step 1/6.</text>
</comment>
<dbReference type="InterPro" id="IPR013644">
    <property type="entry name" value="DXP_reductoisomerase_C"/>
</dbReference>
<feature type="binding site" evidence="9">
    <location>
        <position position="130"/>
    </location>
    <ligand>
        <name>1-deoxy-D-xylulose 5-phosphate</name>
        <dbReference type="ChEBI" id="CHEBI:57792"/>
    </ligand>
</feature>
<dbReference type="Pfam" id="PF13288">
    <property type="entry name" value="DXPR_C"/>
    <property type="match status" value="1"/>
</dbReference>
<organism evidence="13">
    <name type="scientific">Candidatus Kentrum sp. LFY</name>
    <dbReference type="NCBI Taxonomy" id="2126342"/>
    <lineage>
        <taxon>Bacteria</taxon>
        <taxon>Pseudomonadati</taxon>
        <taxon>Pseudomonadota</taxon>
        <taxon>Gammaproteobacteria</taxon>
        <taxon>Candidatus Kentrum</taxon>
    </lineage>
</organism>
<dbReference type="Pfam" id="PF08436">
    <property type="entry name" value="DXP_redisom_C"/>
    <property type="match status" value="1"/>
</dbReference>
<dbReference type="GO" id="GO:0030604">
    <property type="term" value="F:1-deoxy-D-xylulose-5-phosphate reductoisomerase activity"/>
    <property type="evidence" value="ECO:0007669"/>
    <property type="project" value="UniProtKB-UniRule"/>
</dbReference>
<dbReference type="GO" id="GO:0016853">
    <property type="term" value="F:isomerase activity"/>
    <property type="evidence" value="ECO:0007669"/>
    <property type="project" value="UniProtKB-KW"/>
</dbReference>
<dbReference type="SUPFAM" id="SSF55347">
    <property type="entry name" value="Glyceraldehyde-3-phosphate dehydrogenase-like, C-terminal domain"/>
    <property type="match status" value="1"/>
</dbReference>
<feature type="binding site" evidence="9">
    <location>
        <position position="250"/>
    </location>
    <ligand>
        <name>1-deoxy-D-xylulose 5-phosphate</name>
        <dbReference type="ChEBI" id="CHEBI:57792"/>
    </ligand>
</feature>
<dbReference type="Gene3D" id="1.10.1740.10">
    <property type="match status" value="1"/>
</dbReference>
<sequence>MGVYNLIGITILGSTGSIGENTLDVISRNRDRCRVVALSANVNEQRLAKQCEDWRPKMAVMADPDAAERLRAKLRADGIEVEVLAGAAGLTQIAKHEDVDTVMAAIVGAAGLVPTLAAVQSGKRVLLANKESLVMSGKLFMDATRESQAELLPIDSEHNAIFQCMPAGYLQKRLAPQSKDSYLSNKDSRTEPCSALDSAGIRRILLTASGGPFRNLSPDALNNVTPEEACAHPNWVMGKKISVDSATMMNKGLEIIEACWLFDATPDRIQVVVHPQSVIHSMVEYDDGSVLAQMGNPDMRTPIAHALFWPTRAVSGVNSLDIMTVGRLDFEPANLARFPCLRLGCEAARIGGTAPAIMNAANEVAVAAFLAGRMRFNAIHRVIEATMGVMTSREADSLEVVLEDDVNARNITAELVDREETLR</sequence>
<feature type="binding site" evidence="9">
    <location>
        <position position="129"/>
    </location>
    <ligand>
        <name>NADPH</name>
        <dbReference type="ChEBI" id="CHEBI:57783"/>
    </ligand>
</feature>
<dbReference type="GO" id="GO:0030145">
    <property type="term" value="F:manganese ion binding"/>
    <property type="evidence" value="ECO:0007669"/>
    <property type="project" value="TreeGrafter"/>
</dbReference>
<comment type="catalytic activity">
    <reaction evidence="8">
        <text>2-C-methyl-D-erythritol 4-phosphate + NADP(+) = 1-deoxy-D-xylulose 5-phosphate + NADPH + H(+)</text>
        <dbReference type="Rhea" id="RHEA:13717"/>
        <dbReference type="ChEBI" id="CHEBI:15378"/>
        <dbReference type="ChEBI" id="CHEBI:57783"/>
        <dbReference type="ChEBI" id="CHEBI:57792"/>
        <dbReference type="ChEBI" id="CHEBI:58262"/>
        <dbReference type="ChEBI" id="CHEBI:58349"/>
        <dbReference type="EC" id="1.1.1.267"/>
    </reaction>
    <physiologicalReaction direction="right-to-left" evidence="8">
        <dbReference type="Rhea" id="RHEA:13719"/>
    </physiologicalReaction>
</comment>
<evidence type="ECO:0000256" key="6">
    <source>
        <dbReference type="ARBA" id="ARBA00023211"/>
    </source>
</evidence>
<feature type="binding site" evidence="9">
    <location>
        <position position="155"/>
    </location>
    <ligand>
        <name>Mn(2+)</name>
        <dbReference type="ChEBI" id="CHEBI:29035"/>
    </ligand>
</feature>
<dbReference type="InterPro" id="IPR003821">
    <property type="entry name" value="DXP_reductoisomerase"/>
</dbReference>
<evidence type="ECO:0000313" key="13">
    <source>
        <dbReference type="EMBL" id="VFJ92165.1"/>
    </source>
</evidence>
<evidence type="ECO:0000259" key="12">
    <source>
        <dbReference type="Pfam" id="PF13288"/>
    </source>
</evidence>
<gene>
    <name evidence="9" type="primary">dxr</name>
    <name evidence="13" type="ORF">BECKLFY1418B_GA0070995_10322</name>
</gene>
<dbReference type="NCBIfam" id="TIGR00243">
    <property type="entry name" value="Dxr"/>
    <property type="match status" value="1"/>
</dbReference>
<feature type="binding site" evidence="9">
    <location>
        <position position="156"/>
    </location>
    <ligand>
        <name>1-deoxy-D-xylulose 5-phosphate</name>
        <dbReference type="ChEBI" id="CHEBI:57792"/>
    </ligand>
</feature>
<feature type="binding site" evidence="9">
    <location>
        <position position="43"/>
    </location>
    <ligand>
        <name>NADPH</name>
        <dbReference type="ChEBI" id="CHEBI:57783"/>
    </ligand>
</feature>
<feature type="domain" description="DXP reductoisomerase C-terminal" evidence="12">
    <location>
        <begin position="294"/>
        <end position="410"/>
    </location>
</feature>
<feature type="binding site" evidence="9">
    <location>
        <position position="254"/>
    </location>
    <ligand>
        <name>Mn(2+)</name>
        <dbReference type="ChEBI" id="CHEBI:29035"/>
    </ligand>
</feature>
<dbReference type="EMBL" id="CAADFF010000032">
    <property type="protein sequence ID" value="VFJ92165.1"/>
    <property type="molecule type" value="Genomic_DNA"/>
</dbReference>
<keyword evidence="13" id="KW-0413">Isomerase</keyword>
<dbReference type="SUPFAM" id="SSF51735">
    <property type="entry name" value="NAD(P)-binding Rossmann-fold domains"/>
    <property type="match status" value="1"/>
</dbReference>
<keyword evidence="7 9" id="KW-0414">Isoprene biosynthesis</keyword>
<dbReference type="AlphaFoldDB" id="A0A450UHZ4"/>
<feature type="binding site" evidence="9">
    <location>
        <position position="209"/>
    </location>
    <ligand>
        <name>1-deoxy-D-xylulose 5-phosphate</name>
        <dbReference type="ChEBI" id="CHEBI:57792"/>
    </ligand>
</feature>
<feature type="binding site" evidence="9">
    <location>
        <position position="16"/>
    </location>
    <ligand>
        <name>NADPH</name>
        <dbReference type="ChEBI" id="CHEBI:57783"/>
    </ligand>
</feature>
<dbReference type="NCBIfam" id="NF009114">
    <property type="entry name" value="PRK12464.1"/>
    <property type="match status" value="1"/>
</dbReference>
<evidence type="ECO:0000256" key="4">
    <source>
        <dbReference type="ARBA" id="ARBA00022857"/>
    </source>
</evidence>
<dbReference type="Pfam" id="PF02670">
    <property type="entry name" value="DXP_reductoisom"/>
    <property type="match status" value="1"/>
</dbReference>
<evidence type="ECO:0000256" key="5">
    <source>
        <dbReference type="ARBA" id="ARBA00023002"/>
    </source>
</evidence>
<evidence type="ECO:0000259" key="10">
    <source>
        <dbReference type="Pfam" id="PF02670"/>
    </source>
</evidence>
<dbReference type="InterPro" id="IPR013512">
    <property type="entry name" value="DXP_reductoisomerase_N"/>
</dbReference>
<feature type="binding site" evidence="9">
    <location>
        <position position="232"/>
    </location>
    <ligand>
        <name>1-deoxy-D-xylulose 5-phosphate</name>
        <dbReference type="ChEBI" id="CHEBI:57792"/>
    </ligand>
</feature>
<dbReference type="InterPro" id="IPR026877">
    <property type="entry name" value="DXPR_C"/>
</dbReference>
<evidence type="ECO:0000256" key="2">
    <source>
        <dbReference type="ARBA" id="ARBA00006825"/>
    </source>
</evidence>
<dbReference type="PIRSF" id="PIRSF006205">
    <property type="entry name" value="Dxp_reductismrs"/>
    <property type="match status" value="1"/>
</dbReference>
<protein>
    <recommendedName>
        <fullName evidence="9">1-deoxy-D-xylulose 5-phosphate reductoisomerase</fullName>
        <shortName evidence="9">DXP reductoisomerase</shortName>
        <ecNumber evidence="9">1.1.1.267</ecNumber>
    </recommendedName>
    <alternativeName>
        <fullName evidence="9">1-deoxyxylulose-5-phosphate reductoisomerase</fullName>
    </alternativeName>
    <alternativeName>
        <fullName evidence="9">2-C-methyl-D-erythritol 4-phosphate synthase</fullName>
    </alternativeName>
</protein>
<proteinExistence type="inferred from homology"/>
<comment type="caution">
    <text evidence="9">Lacks conserved residue(s) required for the propagation of feature annotation.</text>
</comment>
<feature type="domain" description="1-deoxy-D-xylulose 5-phosphate reductoisomerase N-terminal" evidence="10">
    <location>
        <begin position="9"/>
        <end position="137"/>
    </location>
</feature>
<dbReference type="PANTHER" id="PTHR30525">
    <property type="entry name" value="1-DEOXY-D-XYLULOSE 5-PHOSPHATE REDUCTOISOMERASE"/>
    <property type="match status" value="1"/>
</dbReference>
<dbReference type="HAMAP" id="MF_00183">
    <property type="entry name" value="DXP_reductoisom"/>
    <property type="match status" value="1"/>
</dbReference>
<comment type="cofactor">
    <cofactor evidence="9">
        <name>Mg(2+)</name>
        <dbReference type="ChEBI" id="CHEBI:18420"/>
    </cofactor>
    <cofactor evidence="9">
        <name>Mn(2+)</name>
        <dbReference type="ChEBI" id="CHEBI:29035"/>
    </cofactor>
</comment>
<feature type="binding site" evidence="9">
    <location>
        <position position="254"/>
    </location>
    <ligand>
        <name>1-deoxy-D-xylulose 5-phosphate</name>
        <dbReference type="ChEBI" id="CHEBI:57792"/>
    </ligand>
</feature>
<keyword evidence="9" id="KW-0460">Magnesium</keyword>
<feature type="binding site" evidence="9">
    <location>
        <position position="245"/>
    </location>
    <ligand>
        <name>1-deoxy-D-xylulose 5-phosphate</name>
        <dbReference type="ChEBI" id="CHEBI:57792"/>
    </ligand>
</feature>
<dbReference type="Gene3D" id="3.40.50.720">
    <property type="entry name" value="NAD(P)-binding Rossmann-like Domain"/>
    <property type="match status" value="1"/>
</dbReference>
<dbReference type="SUPFAM" id="SSF69055">
    <property type="entry name" value="1-deoxy-D-xylulose-5-phosphate reductoisomerase, C-terminal domain"/>
    <property type="match status" value="1"/>
</dbReference>
<evidence type="ECO:0000256" key="1">
    <source>
        <dbReference type="ARBA" id="ARBA00005094"/>
    </source>
</evidence>
<feature type="binding site" evidence="9">
    <location>
        <position position="15"/>
    </location>
    <ligand>
        <name>NADPH</name>
        <dbReference type="ChEBI" id="CHEBI:57783"/>
    </ligand>
</feature>
<dbReference type="InterPro" id="IPR036291">
    <property type="entry name" value="NAD(P)-bd_dom_sf"/>
</dbReference>
<evidence type="ECO:0000256" key="8">
    <source>
        <dbReference type="ARBA" id="ARBA00048543"/>
    </source>
</evidence>
<comment type="similarity">
    <text evidence="2 9">Belongs to the DXR family.</text>
</comment>
<reference evidence="13" key="1">
    <citation type="submission" date="2019-02" db="EMBL/GenBank/DDBJ databases">
        <authorList>
            <person name="Gruber-Vodicka R. H."/>
            <person name="Seah K. B. B."/>
        </authorList>
    </citation>
    <scope>NUCLEOTIDE SEQUENCE</scope>
    <source>
        <strain evidence="13">BECK_M7</strain>
    </source>
</reference>